<organism evidence="1 2">
    <name type="scientific">Salisediminibacterium beveridgei</name>
    <dbReference type="NCBI Taxonomy" id="632773"/>
    <lineage>
        <taxon>Bacteria</taxon>
        <taxon>Bacillati</taxon>
        <taxon>Bacillota</taxon>
        <taxon>Bacilli</taxon>
        <taxon>Bacillales</taxon>
        <taxon>Bacillaceae</taxon>
        <taxon>Salisediminibacterium</taxon>
    </lineage>
</organism>
<gene>
    <name evidence="1" type="ORF">BBEV_2632</name>
</gene>
<evidence type="ECO:0008006" key="3">
    <source>
        <dbReference type="Google" id="ProtNLM"/>
    </source>
</evidence>
<proteinExistence type="predicted"/>
<dbReference type="Pfam" id="PF14044">
    <property type="entry name" value="NETI"/>
    <property type="match status" value="1"/>
</dbReference>
<protein>
    <recommendedName>
        <fullName evidence="3">NETI protein</fullName>
    </recommendedName>
</protein>
<accession>A0A1D7QY87</accession>
<evidence type="ECO:0000313" key="2">
    <source>
        <dbReference type="Proteomes" id="UP000094463"/>
    </source>
</evidence>
<dbReference type="Proteomes" id="UP000094463">
    <property type="component" value="Chromosome"/>
</dbReference>
<keyword evidence="2" id="KW-1185">Reference proteome</keyword>
<dbReference type="EMBL" id="CP012502">
    <property type="protein sequence ID" value="AOM83970.1"/>
    <property type="molecule type" value="Genomic_DNA"/>
</dbReference>
<reference evidence="1 2" key="1">
    <citation type="submission" date="2015-08" db="EMBL/GenBank/DDBJ databases">
        <title>The complete genome sequence of Bacillus beveridgei MLTeJB.</title>
        <authorList>
            <person name="Hanson T.E."/>
            <person name="Mesa C."/>
            <person name="Basesman S.M."/>
            <person name="Oremland R.S."/>
        </authorList>
    </citation>
    <scope>NUCLEOTIDE SEQUENCE [LARGE SCALE GENOMIC DNA]</scope>
    <source>
        <strain evidence="1 2">MLTeJB</strain>
    </source>
</reference>
<name>A0A1D7QY87_9BACI</name>
<dbReference type="STRING" id="632773.BBEV_2632"/>
<dbReference type="RefSeq" id="WP_069365894.1">
    <property type="nucleotide sequence ID" value="NZ_CP012502.1"/>
</dbReference>
<evidence type="ECO:0000313" key="1">
    <source>
        <dbReference type="EMBL" id="AOM83970.1"/>
    </source>
</evidence>
<dbReference type="KEGG" id="bbev:BBEV_2632"/>
<dbReference type="OrthoDB" id="2354098at2"/>
<sequence length="65" mass="7547">MAKKKNFTVEDGETIDECLERMKAEGFHPVRRMEKPILKEVKQNGKIEVVADKQRIVFEGKKLDS</sequence>
<dbReference type="InterPro" id="IPR025930">
    <property type="entry name" value="NETI"/>
</dbReference>
<dbReference type="AlphaFoldDB" id="A0A1D7QY87"/>